<evidence type="ECO:0000256" key="1">
    <source>
        <dbReference type="ARBA" id="ARBA00022679"/>
    </source>
</evidence>
<dbReference type="PROSITE" id="PS51186">
    <property type="entry name" value="GNAT"/>
    <property type="match status" value="2"/>
</dbReference>
<dbReference type="InterPro" id="IPR050832">
    <property type="entry name" value="Bact_Acetyltransf"/>
</dbReference>
<evidence type="ECO:0000259" key="3">
    <source>
        <dbReference type="PROSITE" id="PS51186"/>
    </source>
</evidence>
<dbReference type="AlphaFoldDB" id="A0A8J3KE97"/>
<proteinExistence type="predicted"/>
<keyword evidence="5" id="KW-1185">Reference proteome</keyword>
<organism evidence="4 5">
    <name type="scientific">Catellatospora chokoriensis</name>
    <dbReference type="NCBI Taxonomy" id="310353"/>
    <lineage>
        <taxon>Bacteria</taxon>
        <taxon>Bacillati</taxon>
        <taxon>Actinomycetota</taxon>
        <taxon>Actinomycetes</taxon>
        <taxon>Micromonosporales</taxon>
        <taxon>Micromonosporaceae</taxon>
        <taxon>Catellatospora</taxon>
    </lineage>
</organism>
<dbReference type="Pfam" id="PF00583">
    <property type="entry name" value="Acetyltransf_1"/>
    <property type="match status" value="2"/>
</dbReference>
<name>A0A8J3KE97_9ACTN</name>
<dbReference type="GO" id="GO:0016747">
    <property type="term" value="F:acyltransferase activity, transferring groups other than amino-acyl groups"/>
    <property type="evidence" value="ECO:0007669"/>
    <property type="project" value="InterPro"/>
</dbReference>
<dbReference type="RefSeq" id="WP_191841592.1">
    <property type="nucleotide sequence ID" value="NZ_BAAALB010000012.1"/>
</dbReference>
<dbReference type="InterPro" id="IPR016181">
    <property type="entry name" value="Acyl_CoA_acyltransferase"/>
</dbReference>
<keyword evidence="1" id="KW-0808">Transferase</keyword>
<dbReference type="SUPFAM" id="SSF55729">
    <property type="entry name" value="Acyl-CoA N-acyltransferases (Nat)"/>
    <property type="match status" value="2"/>
</dbReference>
<accession>A0A8J3KE97</accession>
<dbReference type="InterPro" id="IPR000182">
    <property type="entry name" value="GNAT_dom"/>
</dbReference>
<dbReference type="Gene3D" id="3.40.630.30">
    <property type="match status" value="2"/>
</dbReference>
<feature type="domain" description="N-acetyltransferase" evidence="3">
    <location>
        <begin position="2"/>
        <end position="172"/>
    </location>
</feature>
<dbReference type="CDD" id="cd04301">
    <property type="entry name" value="NAT_SF"/>
    <property type="match status" value="2"/>
</dbReference>
<evidence type="ECO:0000256" key="2">
    <source>
        <dbReference type="ARBA" id="ARBA00023315"/>
    </source>
</evidence>
<protein>
    <recommendedName>
        <fullName evidence="3">N-acetyltransferase domain-containing protein</fullName>
    </recommendedName>
</protein>
<evidence type="ECO:0000313" key="5">
    <source>
        <dbReference type="Proteomes" id="UP000619293"/>
    </source>
</evidence>
<reference evidence="4 5" key="1">
    <citation type="submission" date="2021-01" db="EMBL/GenBank/DDBJ databases">
        <title>Whole genome shotgun sequence of Catellatospora chokoriensis NBRC 107358.</title>
        <authorList>
            <person name="Komaki H."/>
            <person name="Tamura T."/>
        </authorList>
    </citation>
    <scope>NUCLEOTIDE SEQUENCE [LARGE SCALE GENOMIC DNA]</scope>
    <source>
        <strain evidence="4 5">NBRC 107358</strain>
    </source>
</reference>
<dbReference type="Proteomes" id="UP000619293">
    <property type="component" value="Unassembled WGS sequence"/>
</dbReference>
<comment type="caution">
    <text evidence="4">The sequence shown here is derived from an EMBL/GenBank/DDBJ whole genome shotgun (WGS) entry which is preliminary data.</text>
</comment>
<evidence type="ECO:0000313" key="4">
    <source>
        <dbReference type="EMBL" id="GIF93429.1"/>
    </source>
</evidence>
<dbReference type="PANTHER" id="PTHR43877">
    <property type="entry name" value="AMINOALKYLPHOSPHONATE N-ACETYLTRANSFERASE-RELATED-RELATED"/>
    <property type="match status" value="1"/>
</dbReference>
<feature type="domain" description="N-acetyltransferase" evidence="3">
    <location>
        <begin position="173"/>
        <end position="307"/>
    </location>
</feature>
<gene>
    <name evidence="4" type="ORF">Cch02nite_68730</name>
</gene>
<sequence length="307" mass="32970">MISVREATGPEIERWRAEWARRLRERYVRCYTDPATITREVERSLGNQRDDEGGRVYAVEVGGAVAGFLALGGSRPGRPEQRSLHDLWLAPEHRGRGLGRAAVAWAREHAAADGGSRLAVVTAPGDPAADALFGAYPLRAQQMVKTVPAGVSLPAGVAGRPMTPVDFGLWREQAIRMYAEEMAASGSRSPADALAASVAEHDELLPEGLRTAGHALWCVTAGDEVVATIWLRHGFVPGMSFVFGVDVDPAHRGRGYGRAAMLVGEQATAAAGDAQLGLNVFGHNTIAMRLYGSMGYQVVEQYRAEDL</sequence>
<dbReference type="EMBL" id="BONG01000064">
    <property type="protein sequence ID" value="GIF93429.1"/>
    <property type="molecule type" value="Genomic_DNA"/>
</dbReference>
<keyword evidence="2" id="KW-0012">Acyltransferase</keyword>